<reference evidence="3" key="1">
    <citation type="submission" date="2025-08" db="UniProtKB">
        <authorList>
            <consortium name="RefSeq"/>
        </authorList>
    </citation>
    <scope>IDENTIFICATION</scope>
    <source>
        <tissue evidence="3">Muscle</tissue>
    </source>
</reference>
<dbReference type="Proteomes" id="UP000694941">
    <property type="component" value="Unplaced"/>
</dbReference>
<accession>A0ABM1TE35</accession>
<evidence type="ECO:0000313" key="2">
    <source>
        <dbReference type="Proteomes" id="UP000694941"/>
    </source>
</evidence>
<protein>
    <submittedName>
        <fullName evidence="3">DNA polymerase subunit gamma-2, mitochondrial-like isoform X1</fullName>
    </submittedName>
</protein>
<dbReference type="PANTHER" id="PTHR10745">
    <property type="entry name" value="GLYCYL-TRNA SYNTHETASE/DNA POLYMERASE SUBUNIT GAMMA-2"/>
    <property type="match status" value="1"/>
</dbReference>
<proteinExistence type="predicted"/>
<sequence>MCAKEKLSGLLKICQKYGYIAPFRGEKTVLSRVPYGPLGMEMKKNIFDIWWKTLTMATDVNVFPVSTPVLKWQKEGTTKTGSIQMRSSLSEDTMGHYLSVLQTVNCQLPFGIVHSGLCFKSDLLVNLNSDADILMNLDVSSQHNDRNEGKIASSLISSVWNPLEKTHLMLMFFCSPKSFSSWLEYWQKHRLSWWRKFAGMPTSFSLTKSVSQDVSLQFTTSWEKITFETITTKSGHLPEDLKDQTMACKTLVPHVIECETNLDLAVLNYLFDAYQERETNSRTRQVLRIHHQLAPYKVTITASGATNKLRDLAIYITRQLRKSNVAVFPNPDLYCVSSLDSQFIHFDEMGIPYCIVLSERTLKTGIAGLRNRDTTITEQVHVKEMKNKLLYYLQMQ</sequence>
<dbReference type="RefSeq" id="XP_022254141.1">
    <property type="nucleotide sequence ID" value="XM_022398433.1"/>
</dbReference>
<dbReference type="GeneID" id="106469864"/>
<dbReference type="InterPro" id="IPR027031">
    <property type="entry name" value="Gly-tRNA_synthase/POLG2"/>
</dbReference>
<dbReference type="Pfam" id="PF03129">
    <property type="entry name" value="HGTP_anticodon"/>
    <property type="match status" value="1"/>
</dbReference>
<organism evidence="2 3">
    <name type="scientific">Limulus polyphemus</name>
    <name type="common">Atlantic horseshoe crab</name>
    <dbReference type="NCBI Taxonomy" id="6850"/>
    <lineage>
        <taxon>Eukaryota</taxon>
        <taxon>Metazoa</taxon>
        <taxon>Ecdysozoa</taxon>
        <taxon>Arthropoda</taxon>
        <taxon>Chelicerata</taxon>
        <taxon>Merostomata</taxon>
        <taxon>Xiphosura</taxon>
        <taxon>Limulidae</taxon>
        <taxon>Limulus</taxon>
    </lineage>
</organism>
<dbReference type="SUPFAM" id="SSF52954">
    <property type="entry name" value="Class II aaRS ABD-related"/>
    <property type="match status" value="1"/>
</dbReference>
<keyword evidence="2" id="KW-1185">Reference proteome</keyword>
<dbReference type="SUPFAM" id="SSF55681">
    <property type="entry name" value="Class II aaRS and biotin synthetases"/>
    <property type="match status" value="1"/>
</dbReference>
<dbReference type="InterPro" id="IPR045864">
    <property type="entry name" value="aa-tRNA-synth_II/BPL/LPL"/>
</dbReference>
<dbReference type="InterPro" id="IPR004154">
    <property type="entry name" value="Anticodon-bd"/>
</dbReference>
<evidence type="ECO:0000259" key="1">
    <source>
        <dbReference type="Pfam" id="PF03129"/>
    </source>
</evidence>
<gene>
    <name evidence="3" type="primary">LOC106469864</name>
</gene>
<dbReference type="PANTHER" id="PTHR10745:SF8">
    <property type="entry name" value="DNA POLYMERASE SUBUNIT GAMMA-2, MITOCHONDRIAL"/>
    <property type="match status" value="1"/>
</dbReference>
<evidence type="ECO:0000313" key="3">
    <source>
        <dbReference type="RefSeq" id="XP_022254141.1"/>
    </source>
</evidence>
<feature type="domain" description="Anticodon-binding" evidence="1">
    <location>
        <begin position="301"/>
        <end position="389"/>
    </location>
</feature>
<dbReference type="Gene3D" id="3.40.50.800">
    <property type="entry name" value="Anticodon-binding domain"/>
    <property type="match status" value="1"/>
</dbReference>
<name>A0ABM1TE35_LIMPO</name>
<dbReference type="InterPro" id="IPR036621">
    <property type="entry name" value="Anticodon-bd_dom_sf"/>
</dbReference>
<dbReference type="Gene3D" id="3.30.930.10">
    <property type="entry name" value="Bira Bifunctional Protein, Domain 2"/>
    <property type="match status" value="2"/>
</dbReference>